<dbReference type="GeneID" id="78559273"/>
<feature type="compositionally biased region" description="Polar residues" evidence="1">
    <location>
        <begin position="505"/>
        <end position="525"/>
    </location>
</feature>
<dbReference type="Proteomes" id="UP000683442">
    <property type="component" value="Chromosome"/>
</dbReference>
<evidence type="ECO:0000313" key="2">
    <source>
        <dbReference type="EMBL" id="QWV14425.1"/>
    </source>
</evidence>
<evidence type="ECO:0000256" key="1">
    <source>
        <dbReference type="SAM" id="MobiDB-lite"/>
    </source>
</evidence>
<sequence>MFEKWKRNKDQAQPATTEQTAPSGKMRTIRRALARSLLGQARADRLSADLPTTPVPADQFIDKNQRALVARSRHLILTNDYARGFVRECRQNIVGRKGIQLQALSKDPDGSLDERANDAIEADFHAWCDRLICDVAGRRSFRQLCSRAVEDAASNGEFMFRMVFGRNLNPWGLALQVLDPQRCPVEVNEDRLPGGYFIRQGIKYNQWGRAVAYLFGTVDPAESDYQYGGRAFVEIPAEEVLHGFKEDLVGQRRGLPWMLTALLRLHHLDGFEKAALVNARVSAAKGGFFEWEEGMGPSDEEDDDEPLYMDAEPGSYQELPPGLKFNGWAPQFPNGELAAFSKQSLRGVATGFGLDYPTLANDLEGVNFSSLRHGVLSTRDHWMEDQEWLIEQLLEPLIRAWLPRALLKGITVPGTNGAVLRADRIEKYREHDWQARRWDWVDPDKDSKTAARDIANKIKSPSQVIRERGGDPRTVWRQWAADRQAMIEAGIPEEIVDATLGGPVQTPTAGNTSEQEPTNGEAEQS</sequence>
<evidence type="ECO:0000313" key="3">
    <source>
        <dbReference type="Proteomes" id="UP000683442"/>
    </source>
</evidence>
<accession>A0ABX8IL99</accession>
<feature type="compositionally biased region" description="Basic and acidic residues" evidence="1">
    <location>
        <begin position="1"/>
        <end position="10"/>
    </location>
</feature>
<name>A0ABX8IL99_9GAMM</name>
<keyword evidence="3" id="KW-1185">Reference proteome</keyword>
<dbReference type="Pfam" id="PF05136">
    <property type="entry name" value="Phage_portal_2"/>
    <property type="match status" value="1"/>
</dbReference>
<organism evidence="2 3">
    <name type="scientific">Marinobacter adhaerens</name>
    <dbReference type="NCBI Taxonomy" id="1033846"/>
    <lineage>
        <taxon>Bacteria</taxon>
        <taxon>Pseudomonadati</taxon>
        <taxon>Pseudomonadota</taxon>
        <taxon>Gammaproteobacteria</taxon>
        <taxon>Pseudomonadales</taxon>
        <taxon>Marinobacteraceae</taxon>
        <taxon>Marinobacter</taxon>
    </lineage>
</organism>
<proteinExistence type="predicted"/>
<feature type="region of interest" description="Disordered" evidence="1">
    <location>
        <begin position="498"/>
        <end position="525"/>
    </location>
</feature>
<protein>
    <submittedName>
        <fullName evidence="2">Phage portal protein</fullName>
    </submittedName>
</protein>
<feature type="region of interest" description="Disordered" evidence="1">
    <location>
        <begin position="1"/>
        <end position="26"/>
    </location>
</feature>
<dbReference type="InterPro" id="IPR006429">
    <property type="entry name" value="Phage_lambda_portal"/>
</dbReference>
<reference evidence="2 3" key="1">
    <citation type="submission" date="2021-06" db="EMBL/GenBank/DDBJ databases">
        <title>Microbial metabolic specificity influences pelagic lipid remineralization.</title>
        <authorList>
            <person name="Behrendt L."/>
            <person name="Hunter J.E."/>
            <person name="Alcolombri U."/>
            <person name="Smriga S."/>
            <person name="Mincer T."/>
            <person name="Lowenstein D.P."/>
            <person name="Peaudecerf F.J."/>
            <person name="Fernandez V.I."/>
            <person name="Fredricks H."/>
            <person name="Almblad H."/>
            <person name="Harrison J.J."/>
            <person name="Stocker R."/>
            <person name="Van Mooy B.A.S."/>
        </authorList>
    </citation>
    <scope>NUCLEOTIDE SEQUENCE [LARGE SCALE GENOMIC DNA]</scope>
    <source>
        <strain evidence="2 3">HP15-B</strain>
    </source>
</reference>
<dbReference type="EMBL" id="CP076686">
    <property type="protein sequence ID" value="QWV14425.1"/>
    <property type="molecule type" value="Genomic_DNA"/>
</dbReference>
<gene>
    <name evidence="2" type="ORF">KQ249_07480</name>
</gene>
<feature type="compositionally biased region" description="Polar residues" evidence="1">
    <location>
        <begin position="11"/>
        <end position="22"/>
    </location>
</feature>
<dbReference type="NCBIfam" id="TIGR01539">
    <property type="entry name" value="portal_lambda"/>
    <property type="match status" value="1"/>
</dbReference>
<dbReference type="RefSeq" id="WP_014576188.1">
    <property type="nucleotide sequence ID" value="NZ_CP076686.1"/>
</dbReference>